<evidence type="ECO:0000259" key="2">
    <source>
        <dbReference type="Pfam" id="PF01433"/>
    </source>
</evidence>
<dbReference type="Pfam" id="PF01433">
    <property type="entry name" value="Peptidase_M1"/>
    <property type="match status" value="1"/>
</dbReference>
<sequence>MWTEFFRFDLRYQLRQPLLWIVALALMLTAGLSAGSDAFRIGGAIGNAHLNAPLLIARQLGILSVAAMFLVTVFIAGAVLRDSDAGIADLLFATPMCKIDYLVGRFLAGLCACVVIFALVTAAMMAGASLSGADPARLSPFALAPYAWSFFVLVLPNLLFVAALLMLLATVTRSMLMVYVGVLAFMVLWSAAGFLAQRQDNVVFAALLDPFALRALALATRYFTSADTNTRLPELTGALLANRAVWSMVALGMLAATIALFKPQRAGTGRQSALARHAAGLRQAVARALVRPQATPSSARHTRRIAPRFTSTTGWAQCWSMLCLDTRGILRSMPFVVMLLLGVANFLVNYLVGGMRFDSTPYPLTRLMLQELDGGLNFVLTLVLLFYSGELVFKDRQARIDAVADALPVPNWAPLLAKCGALVAVVLAFVFTGVPVAMVIQAIKGGVPFEPLLYLQGTLIAAVWYVLMAVALLVLQTVAANKYAGYALGIALMASGRVLQGLDIDHHLASYASLPTLVYSDMNGYGHYLAGWSWFALYWSLFACALVLVAQAFWARGLPPAWRQRAVRAIGALRGKTGAALVLCMAACAACGGWIYYNTNVLNPYLSASAQLDLRADYEKAWRGTMSLPHPHIISVKTYVDIFPEQQRVEIRGHYVLQNKTAQPLDTLHIQRSLGPEAGAVSRVDTAITGLPAHTVARDDPRFGIQLIKLAQPLAPGATLPLDFTVRVSHPGFTNHGKPSPINENGTLFTFDEYFPQFGYNQSLEIEDRNERRARGLGEPNRLPSLDDKAAQRNNFWKLYGIHGDLVDFEATMSTSADQIAMAPGTLQRSWEDKGRRYFHYKLDQPVLPFFSFQSARWEVKQTEWHGIPIRVYYDRKHPYNVDSMIAGAKGALEYFTANFGPYPHKEVRILETPLYLSYARSFPTVIPFSESLGFINDLRGEDKVDHVFYVTAHEIAHQWWGDQVIAANVQGSAMVTESLAEYASLMATEHHVGKEKLRSILRWDLDEYLRGRGAEQMEEQPLMRVEGQVYVQYRKGSLALYRLKEEIGEASVNRALKRLLDEKRYQTSPYVTSRDVLQYLRAETPSDKQQLVTDLFERIVVYDNRVQAASAVQRKDGKWEVSIQVSLAKLVADGKGVEKPVAYDEPVEIGVLAEGTGRLLYRERHVLAGGLSRVTVVVDGEPADVVVDPSGLLIDRNVADNRRKVEVSGAGL</sequence>
<feature type="transmembrane region" description="Helical" evidence="1">
    <location>
        <begin position="244"/>
        <end position="261"/>
    </location>
</feature>
<feature type="transmembrane region" description="Helical" evidence="1">
    <location>
        <begin position="452"/>
        <end position="475"/>
    </location>
</feature>
<name>A0A6L6Q6Z9_9BURK</name>
<dbReference type="EMBL" id="WNLA01000027">
    <property type="protein sequence ID" value="MTW05623.1"/>
    <property type="molecule type" value="Genomic_DNA"/>
</dbReference>
<dbReference type="GO" id="GO:0008270">
    <property type="term" value="F:zinc ion binding"/>
    <property type="evidence" value="ECO:0007669"/>
    <property type="project" value="InterPro"/>
</dbReference>
<organism evidence="3 4">
    <name type="scientific">Pseudoduganella ginsengisoli</name>
    <dbReference type="NCBI Taxonomy" id="1462440"/>
    <lineage>
        <taxon>Bacteria</taxon>
        <taxon>Pseudomonadati</taxon>
        <taxon>Pseudomonadota</taxon>
        <taxon>Betaproteobacteria</taxon>
        <taxon>Burkholderiales</taxon>
        <taxon>Oxalobacteraceae</taxon>
        <taxon>Telluria group</taxon>
        <taxon>Pseudoduganella</taxon>
    </lineage>
</organism>
<feature type="transmembrane region" description="Helical" evidence="1">
    <location>
        <begin position="577"/>
        <end position="597"/>
    </location>
</feature>
<feature type="transmembrane region" description="Helical" evidence="1">
    <location>
        <begin position="532"/>
        <end position="556"/>
    </location>
</feature>
<evidence type="ECO:0000313" key="4">
    <source>
        <dbReference type="Proteomes" id="UP000484015"/>
    </source>
</evidence>
<dbReference type="Gene3D" id="1.10.390.10">
    <property type="entry name" value="Neutral Protease Domain 2"/>
    <property type="match status" value="1"/>
</dbReference>
<dbReference type="GO" id="GO:0008237">
    <property type="term" value="F:metallopeptidase activity"/>
    <property type="evidence" value="ECO:0007669"/>
    <property type="project" value="InterPro"/>
</dbReference>
<keyword evidence="1" id="KW-0812">Transmembrane</keyword>
<feature type="transmembrane region" description="Helical" evidence="1">
    <location>
        <begin position="374"/>
        <end position="393"/>
    </location>
</feature>
<feature type="transmembrane region" description="Helical" evidence="1">
    <location>
        <begin position="413"/>
        <end position="440"/>
    </location>
</feature>
<feature type="transmembrane region" description="Helical" evidence="1">
    <location>
        <begin position="146"/>
        <end position="169"/>
    </location>
</feature>
<dbReference type="SUPFAM" id="SSF55486">
    <property type="entry name" value="Metalloproteases ('zincins'), catalytic domain"/>
    <property type="match status" value="1"/>
</dbReference>
<feature type="transmembrane region" description="Helical" evidence="1">
    <location>
        <begin position="176"/>
        <end position="196"/>
    </location>
</feature>
<feature type="transmembrane region" description="Helical" evidence="1">
    <location>
        <begin position="101"/>
        <end position="126"/>
    </location>
</feature>
<dbReference type="Proteomes" id="UP000484015">
    <property type="component" value="Unassembled WGS sequence"/>
</dbReference>
<dbReference type="RefSeq" id="WP_155441970.1">
    <property type="nucleotide sequence ID" value="NZ_WNLA01000027.1"/>
</dbReference>
<reference evidence="3 4" key="1">
    <citation type="submission" date="2019-11" db="EMBL/GenBank/DDBJ databases">
        <title>Type strains purchased from KCTC, JCM and DSMZ.</title>
        <authorList>
            <person name="Lu H."/>
        </authorList>
    </citation>
    <scope>NUCLEOTIDE SEQUENCE [LARGE SCALE GENOMIC DNA]</scope>
    <source>
        <strain evidence="3 4">KCTC 42409</strain>
    </source>
</reference>
<keyword evidence="1" id="KW-1133">Transmembrane helix</keyword>
<keyword evidence="4" id="KW-1185">Reference proteome</keyword>
<comment type="caution">
    <text evidence="3">The sequence shown here is derived from an EMBL/GenBank/DDBJ whole genome shotgun (WGS) entry which is preliminary data.</text>
</comment>
<dbReference type="InterPro" id="IPR014782">
    <property type="entry name" value="Peptidase_M1_dom"/>
</dbReference>
<dbReference type="InterPro" id="IPR027268">
    <property type="entry name" value="Peptidase_M4/M1_CTD_sf"/>
</dbReference>
<feature type="transmembrane region" description="Helical" evidence="1">
    <location>
        <begin position="335"/>
        <end position="353"/>
    </location>
</feature>
<accession>A0A6L6Q6Z9</accession>
<evidence type="ECO:0000256" key="1">
    <source>
        <dbReference type="SAM" id="Phobius"/>
    </source>
</evidence>
<feature type="domain" description="Peptidase M1 membrane alanine aminopeptidase" evidence="2">
    <location>
        <begin position="891"/>
        <end position="1083"/>
    </location>
</feature>
<gene>
    <name evidence="3" type="ORF">GM668_26450</name>
</gene>
<feature type="transmembrane region" description="Helical" evidence="1">
    <location>
        <begin position="62"/>
        <end position="80"/>
    </location>
</feature>
<dbReference type="AlphaFoldDB" id="A0A6L6Q6Z9"/>
<dbReference type="OrthoDB" id="100605at2"/>
<proteinExistence type="predicted"/>
<keyword evidence="1" id="KW-0472">Membrane</keyword>
<evidence type="ECO:0000313" key="3">
    <source>
        <dbReference type="EMBL" id="MTW05623.1"/>
    </source>
</evidence>
<protein>
    <recommendedName>
        <fullName evidence="2">Peptidase M1 membrane alanine aminopeptidase domain-containing protein</fullName>
    </recommendedName>
</protein>